<sequence length="307" mass="34937">LFFSSPPNNLVSHSLSISPQIVQTLQPRVRSFILYLHRGKFGEVYRMTHKHTGQVYAGKFYRARVSREKTAARQEIKLMNKLRHPKLVQCLAAYDTSSEIVMILEYIAGGELFERIVDENFEHTEPNSVNYMRQILEGIQYIHSKHIVHLDLKPENIVCVKSAGSLIKIIDFGLACKLEHGKHLMVLHGTPEFVAPEVVNYEPVDLATDMWSIGVICYILLSGVSPFQGNSDAETLALVTAAQWEFDPESFGDITDEAKDFISAWSHHACFTIFYEKVPGPTEMEGMEIRRLFAFSRFSIKMPDGFH</sequence>
<dbReference type="Ensembl" id="ENSSGRT00000020280.1">
    <property type="protein sequence ID" value="ENSSGRP00000018780.1"/>
    <property type="gene ID" value="ENSSGRG00000011368.1"/>
</dbReference>
<dbReference type="SUPFAM" id="SSF56112">
    <property type="entry name" value="Protein kinase-like (PK-like)"/>
    <property type="match status" value="1"/>
</dbReference>
<dbReference type="PROSITE" id="PS50011">
    <property type="entry name" value="PROTEIN_KINASE_DOM"/>
    <property type="match status" value="1"/>
</dbReference>
<evidence type="ECO:0000256" key="6">
    <source>
        <dbReference type="ARBA" id="ARBA00022840"/>
    </source>
</evidence>
<dbReference type="AlphaFoldDB" id="A0A672L8I4"/>
<keyword evidence="3" id="KW-0808">Transferase</keyword>
<dbReference type="InterPro" id="IPR000719">
    <property type="entry name" value="Prot_kinase_dom"/>
</dbReference>
<dbReference type="PROSITE" id="PS00108">
    <property type="entry name" value="PROTEIN_KINASE_ST"/>
    <property type="match status" value="1"/>
</dbReference>
<organism evidence="8 9">
    <name type="scientific">Sinocyclocheilus grahami</name>
    <name type="common">Dianchi golden-line fish</name>
    <name type="synonym">Barbus grahami</name>
    <dbReference type="NCBI Taxonomy" id="75366"/>
    <lineage>
        <taxon>Eukaryota</taxon>
        <taxon>Metazoa</taxon>
        <taxon>Chordata</taxon>
        <taxon>Craniata</taxon>
        <taxon>Vertebrata</taxon>
        <taxon>Euteleostomi</taxon>
        <taxon>Actinopterygii</taxon>
        <taxon>Neopterygii</taxon>
        <taxon>Teleostei</taxon>
        <taxon>Ostariophysi</taxon>
        <taxon>Cypriniformes</taxon>
        <taxon>Cyprinidae</taxon>
        <taxon>Cyprininae</taxon>
        <taxon>Sinocyclocheilus</taxon>
    </lineage>
</organism>
<evidence type="ECO:0000256" key="3">
    <source>
        <dbReference type="ARBA" id="ARBA00022679"/>
    </source>
</evidence>
<dbReference type="Gene3D" id="1.10.510.10">
    <property type="entry name" value="Transferase(Phosphotransferase) domain 1"/>
    <property type="match status" value="1"/>
</dbReference>
<feature type="domain" description="Protein kinase" evidence="7">
    <location>
        <begin position="30"/>
        <end position="307"/>
    </location>
</feature>
<dbReference type="PANTHER" id="PTHR24342:SF20">
    <property type="entry name" value="MYOSIN LIGHT CHAIN KINASE, SMOOTH MUSCLE"/>
    <property type="match status" value="1"/>
</dbReference>
<keyword evidence="2" id="KW-0723">Serine/threonine-protein kinase</keyword>
<dbReference type="OMA" id="ENIMCES"/>
<evidence type="ECO:0000259" key="7">
    <source>
        <dbReference type="PROSITE" id="PS50011"/>
    </source>
</evidence>
<keyword evidence="5" id="KW-0418">Kinase</keyword>
<comment type="similarity">
    <text evidence="1">Belongs to the protein kinase superfamily. CAMK Ser/Thr protein kinase family.</text>
</comment>
<evidence type="ECO:0000256" key="2">
    <source>
        <dbReference type="ARBA" id="ARBA00022527"/>
    </source>
</evidence>
<evidence type="ECO:0000256" key="5">
    <source>
        <dbReference type="ARBA" id="ARBA00022777"/>
    </source>
</evidence>
<dbReference type="Proteomes" id="UP000472262">
    <property type="component" value="Unassembled WGS sequence"/>
</dbReference>
<dbReference type="PANTHER" id="PTHR24342">
    <property type="entry name" value="SERINE/THREONINE-PROTEIN KINASE 17"/>
    <property type="match status" value="1"/>
</dbReference>
<accession>A0A672L8I4</accession>
<evidence type="ECO:0000256" key="1">
    <source>
        <dbReference type="ARBA" id="ARBA00006692"/>
    </source>
</evidence>
<dbReference type="GO" id="GO:0005634">
    <property type="term" value="C:nucleus"/>
    <property type="evidence" value="ECO:0007669"/>
    <property type="project" value="TreeGrafter"/>
</dbReference>
<keyword evidence="4" id="KW-0547">Nucleotide-binding</keyword>
<reference evidence="8" key="2">
    <citation type="submission" date="2025-09" db="UniProtKB">
        <authorList>
            <consortium name="Ensembl"/>
        </authorList>
    </citation>
    <scope>IDENTIFICATION</scope>
</reference>
<reference evidence="8" key="1">
    <citation type="submission" date="2025-08" db="UniProtKB">
        <authorList>
            <consortium name="Ensembl"/>
        </authorList>
    </citation>
    <scope>IDENTIFICATION</scope>
</reference>
<dbReference type="GO" id="GO:0005524">
    <property type="term" value="F:ATP binding"/>
    <property type="evidence" value="ECO:0007669"/>
    <property type="project" value="UniProtKB-KW"/>
</dbReference>
<protein>
    <recommendedName>
        <fullName evidence="7">Protein kinase domain-containing protein</fullName>
    </recommendedName>
</protein>
<dbReference type="InterPro" id="IPR008271">
    <property type="entry name" value="Ser/Thr_kinase_AS"/>
</dbReference>
<dbReference type="Pfam" id="PF00069">
    <property type="entry name" value="Pkinase"/>
    <property type="match status" value="1"/>
</dbReference>
<keyword evidence="9" id="KW-1185">Reference proteome</keyword>
<evidence type="ECO:0000313" key="9">
    <source>
        <dbReference type="Proteomes" id="UP000472262"/>
    </source>
</evidence>
<name>A0A672L8I4_SINGR</name>
<evidence type="ECO:0000256" key="4">
    <source>
        <dbReference type="ARBA" id="ARBA00022741"/>
    </source>
</evidence>
<dbReference type="GO" id="GO:0004674">
    <property type="term" value="F:protein serine/threonine kinase activity"/>
    <property type="evidence" value="ECO:0007669"/>
    <property type="project" value="UniProtKB-KW"/>
</dbReference>
<dbReference type="InterPro" id="IPR011009">
    <property type="entry name" value="Kinase-like_dom_sf"/>
</dbReference>
<dbReference type="Gene3D" id="3.30.200.20">
    <property type="entry name" value="Phosphorylase Kinase, domain 1"/>
    <property type="match status" value="1"/>
</dbReference>
<dbReference type="GO" id="GO:0043065">
    <property type="term" value="P:positive regulation of apoptotic process"/>
    <property type="evidence" value="ECO:0007669"/>
    <property type="project" value="TreeGrafter"/>
</dbReference>
<dbReference type="SMART" id="SM00220">
    <property type="entry name" value="S_TKc"/>
    <property type="match status" value="1"/>
</dbReference>
<dbReference type="GO" id="GO:0035556">
    <property type="term" value="P:intracellular signal transduction"/>
    <property type="evidence" value="ECO:0007669"/>
    <property type="project" value="TreeGrafter"/>
</dbReference>
<keyword evidence="6" id="KW-0067">ATP-binding</keyword>
<evidence type="ECO:0000313" key="8">
    <source>
        <dbReference type="Ensembl" id="ENSSGRP00000018780.1"/>
    </source>
</evidence>
<proteinExistence type="inferred from homology"/>